<sequence>MILYTPLSHHDIYEDDEQAYSNHQILDVEGKTVKVRQEQDGTYQIVQLMSTDPSDYLNTSYTPGASIKLQ</sequence>
<keyword evidence="2" id="KW-1185">Reference proteome</keyword>
<dbReference type="RefSeq" id="WP_026799832.1">
    <property type="nucleotide sequence ID" value="NZ_AULI01000005.1"/>
</dbReference>
<name>A0A0A5IBA2_9BACI</name>
<comment type="caution">
    <text evidence="1">The sequence shown here is derived from an EMBL/GenBank/DDBJ whole genome shotgun (WGS) entry which is preliminary data.</text>
</comment>
<dbReference type="eggNOG" id="ENOG50339QU">
    <property type="taxonomic scope" value="Bacteria"/>
</dbReference>
<dbReference type="OrthoDB" id="1683573at2"/>
<organism evidence="1 2">
    <name type="scientific">Pontibacillus halophilus JSM 076056 = DSM 19796</name>
    <dbReference type="NCBI Taxonomy" id="1385510"/>
    <lineage>
        <taxon>Bacteria</taxon>
        <taxon>Bacillati</taxon>
        <taxon>Bacillota</taxon>
        <taxon>Bacilli</taxon>
        <taxon>Bacillales</taxon>
        <taxon>Bacillaceae</taxon>
        <taxon>Pontibacillus</taxon>
    </lineage>
</organism>
<evidence type="ECO:0000313" key="2">
    <source>
        <dbReference type="Proteomes" id="UP000030528"/>
    </source>
</evidence>
<dbReference type="Proteomes" id="UP000030528">
    <property type="component" value="Unassembled WGS sequence"/>
</dbReference>
<dbReference type="STRING" id="1385510.GCA_000425205_01384"/>
<evidence type="ECO:0000313" key="1">
    <source>
        <dbReference type="EMBL" id="KGX93117.1"/>
    </source>
</evidence>
<accession>A0A0A5IBA2</accession>
<protein>
    <submittedName>
        <fullName evidence="1">Uncharacterized protein</fullName>
    </submittedName>
</protein>
<reference evidence="1 2" key="1">
    <citation type="submission" date="2013-08" db="EMBL/GenBank/DDBJ databases">
        <authorList>
            <person name="Huang J."/>
            <person name="Wang G."/>
        </authorList>
    </citation>
    <scope>NUCLEOTIDE SEQUENCE [LARGE SCALE GENOMIC DNA]</scope>
    <source>
        <strain evidence="1 2">JSM 076056</strain>
    </source>
</reference>
<dbReference type="Pfam" id="PF14035">
    <property type="entry name" value="YlzJ"/>
    <property type="match status" value="1"/>
</dbReference>
<dbReference type="InterPro" id="IPR025619">
    <property type="entry name" value="YlzJ"/>
</dbReference>
<gene>
    <name evidence="1" type="ORF">N781_11920</name>
</gene>
<proteinExistence type="predicted"/>
<dbReference type="EMBL" id="AVPE01000003">
    <property type="protein sequence ID" value="KGX93117.1"/>
    <property type="molecule type" value="Genomic_DNA"/>
</dbReference>
<dbReference type="AlphaFoldDB" id="A0A0A5IBA2"/>